<name>A0A5M9HYI9_9FIRM</name>
<dbReference type="GO" id="GO:0016787">
    <property type="term" value="F:hydrolase activity"/>
    <property type="evidence" value="ECO:0007669"/>
    <property type="project" value="UniProtKB-KW"/>
</dbReference>
<dbReference type="InterPro" id="IPR011105">
    <property type="entry name" value="Cell_wall_hydrolase_SleB"/>
</dbReference>
<reference evidence="6 7" key="1">
    <citation type="submission" date="2019-07" db="EMBL/GenBank/DDBJ databases">
        <authorList>
            <person name="Wongkuna S."/>
            <person name="Scaria J."/>
        </authorList>
    </citation>
    <scope>NUCLEOTIDE SEQUENCE [LARGE SCALE GENOMIC DNA]</scope>
    <source>
        <strain evidence="6 7">SW178</strain>
    </source>
</reference>
<comment type="caution">
    <text evidence="6">The sequence shown here is derived from an EMBL/GenBank/DDBJ whole genome shotgun (WGS) entry which is preliminary data.</text>
</comment>
<dbReference type="OrthoDB" id="9785345at2"/>
<proteinExistence type="predicted"/>
<evidence type="ECO:0000256" key="2">
    <source>
        <dbReference type="SAM" id="Coils"/>
    </source>
</evidence>
<evidence type="ECO:0000259" key="4">
    <source>
        <dbReference type="Pfam" id="PF07486"/>
    </source>
</evidence>
<evidence type="ECO:0000256" key="1">
    <source>
        <dbReference type="ARBA" id="ARBA00022729"/>
    </source>
</evidence>
<feature type="domain" description="Peptidoglycan hydrolase PcsB coiled-coil" evidence="5">
    <location>
        <begin position="87"/>
        <end position="156"/>
    </location>
</feature>
<keyword evidence="6" id="KW-0378">Hydrolase</keyword>
<feature type="region of interest" description="Disordered" evidence="3">
    <location>
        <begin position="207"/>
        <end position="233"/>
    </location>
</feature>
<keyword evidence="1" id="KW-0732">Signal</keyword>
<evidence type="ECO:0000313" key="6">
    <source>
        <dbReference type="EMBL" id="KAA8500566.1"/>
    </source>
</evidence>
<dbReference type="AlphaFoldDB" id="A0A5M9HYI9"/>
<gene>
    <name evidence="6" type="ORF">FNY66_13035</name>
</gene>
<dbReference type="InterPro" id="IPR042047">
    <property type="entry name" value="SleB_dom1"/>
</dbReference>
<sequence>MKIYKKRWMQSGIALICSLAIVLSVFPVFADNEEIKNLENQTSSLENELQGINEDILALSDEISTTEMQVEMLNGEIARTSDELADAKANEEKQYEDMKARIKYMYEHGNATLLELLFSAENMSDFLNKADFIENLSEYDRNALNELQNIHQQIENEQRTLETQQASLTDLQEQLQTQQDQLQAKADATSTDLADVQAKLRQAKDEEAARIAAEEEARKQAAEDAAASVDNGSGGGYDDSVINGGGISASTNDVTLLAAIIQCEAYQTYDALLAVATVIMNRVESPRFPNSIRGVIYASGQFEPVWTGRLDAVLQAGPTSLSMQVAQDAINGSRLAAVSDCYYFLYAHGSNRDGIIIGDNVFFQSW</sequence>
<dbReference type="Gene3D" id="1.10.10.2520">
    <property type="entry name" value="Cell wall hydrolase SleB, domain 1"/>
    <property type="match status" value="1"/>
</dbReference>
<keyword evidence="2" id="KW-0175">Coiled coil</keyword>
<feature type="domain" description="Cell wall hydrolase SleB" evidence="4">
    <location>
        <begin position="268"/>
        <end position="346"/>
    </location>
</feature>
<dbReference type="Pfam" id="PF07486">
    <property type="entry name" value="Hydrolase_2"/>
    <property type="match status" value="1"/>
</dbReference>
<dbReference type="Proteomes" id="UP000322025">
    <property type="component" value="Unassembled WGS sequence"/>
</dbReference>
<feature type="coiled-coil region" evidence="2">
    <location>
        <begin position="28"/>
        <end position="101"/>
    </location>
</feature>
<dbReference type="RefSeq" id="WP_150311427.1">
    <property type="nucleotide sequence ID" value="NZ_VMSO01000022.1"/>
</dbReference>
<evidence type="ECO:0000256" key="3">
    <source>
        <dbReference type="SAM" id="MobiDB-lite"/>
    </source>
</evidence>
<dbReference type="Gene3D" id="6.10.250.3150">
    <property type="match status" value="1"/>
</dbReference>
<evidence type="ECO:0000259" key="5">
    <source>
        <dbReference type="Pfam" id="PF24568"/>
    </source>
</evidence>
<feature type="compositionally biased region" description="Basic and acidic residues" evidence="3">
    <location>
        <begin position="207"/>
        <end position="222"/>
    </location>
</feature>
<keyword evidence="7" id="KW-1185">Reference proteome</keyword>
<dbReference type="InterPro" id="IPR057309">
    <property type="entry name" value="PcsB_CC"/>
</dbReference>
<protein>
    <submittedName>
        <fullName evidence="6">Cell wall hydrolase</fullName>
    </submittedName>
</protein>
<evidence type="ECO:0000313" key="7">
    <source>
        <dbReference type="Proteomes" id="UP000322025"/>
    </source>
</evidence>
<organism evidence="6 7">
    <name type="scientific">Mediterraneibacter catenae</name>
    <dbReference type="NCBI Taxonomy" id="2594882"/>
    <lineage>
        <taxon>Bacteria</taxon>
        <taxon>Bacillati</taxon>
        <taxon>Bacillota</taxon>
        <taxon>Clostridia</taxon>
        <taxon>Lachnospirales</taxon>
        <taxon>Lachnospiraceae</taxon>
        <taxon>Mediterraneibacter</taxon>
    </lineage>
</organism>
<accession>A0A5M9HYI9</accession>
<dbReference type="EMBL" id="VMSO01000022">
    <property type="protein sequence ID" value="KAA8500566.1"/>
    <property type="molecule type" value="Genomic_DNA"/>
</dbReference>
<dbReference type="Pfam" id="PF24568">
    <property type="entry name" value="CC_PcsB"/>
    <property type="match status" value="1"/>
</dbReference>